<evidence type="ECO:0000313" key="1">
    <source>
        <dbReference type="EMBL" id="KAJ8492293.1"/>
    </source>
</evidence>
<comment type="caution">
    <text evidence="1">The sequence shown here is derived from an EMBL/GenBank/DDBJ whole genome shotgun (WGS) entry which is preliminary data.</text>
</comment>
<dbReference type="InterPro" id="IPR002347">
    <property type="entry name" value="SDR_fam"/>
</dbReference>
<organism evidence="1 2">
    <name type="scientific">Ensete ventricosum</name>
    <name type="common">Abyssinian banana</name>
    <name type="synonym">Musa ensete</name>
    <dbReference type="NCBI Taxonomy" id="4639"/>
    <lineage>
        <taxon>Eukaryota</taxon>
        <taxon>Viridiplantae</taxon>
        <taxon>Streptophyta</taxon>
        <taxon>Embryophyta</taxon>
        <taxon>Tracheophyta</taxon>
        <taxon>Spermatophyta</taxon>
        <taxon>Magnoliopsida</taxon>
        <taxon>Liliopsida</taxon>
        <taxon>Zingiberales</taxon>
        <taxon>Musaceae</taxon>
        <taxon>Ensete</taxon>
    </lineage>
</organism>
<dbReference type="SUPFAM" id="SSF51735">
    <property type="entry name" value="NAD(P)-binding Rossmann-fold domains"/>
    <property type="match status" value="1"/>
</dbReference>
<proteinExistence type="predicted"/>
<dbReference type="CDD" id="cd05233">
    <property type="entry name" value="SDR_c"/>
    <property type="match status" value="1"/>
</dbReference>
<dbReference type="PANTHER" id="PTHR44375">
    <property type="entry name" value="BETA-KETOACYL-ACP REDUCTASE-LIKE PROTEIN-RELATED"/>
    <property type="match status" value="1"/>
</dbReference>
<dbReference type="AlphaFoldDB" id="A0AAV8PJJ1"/>
<keyword evidence="2" id="KW-1185">Reference proteome</keyword>
<evidence type="ECO:0000313" key="2">
    <source>
        <dbReference type="Proteomes" id="UP001222027"/>
    </source>
</evidence>
<gene>
    <name evidence="1" type="ORF">OPV22_014014</name>
</gene>
<dbReference type="InterPro" id="IPR036291">
    <property type="entry name" value="NAD(P)-bd_dom_sf"/>
</dbReference>
<protein>
    <submittedName>
        <fullName evidence="1">Uncharacterized protein</fullName>
    </submittedName>
</protein>
<dbReference type="Proteomes" id="UP001222027">
    <property type="component" value="Unassembled WGS sequence"/>
</dbReference>
<accession>A0AAV8PJJ1</accession>
<dbReference type="Gene3D" id="3.40.50.720">
    <property type="entry name" value="NAD(P)-binding Rossmann-like Domain"/>
    <property type="match status" value="2"/>
</dbReference>
<name>A0AAV8PJJ1_ENSVE</name>
<dbReference type="Pfam" id="PF13561">
    <property type="entry name" value="adh_short_C2"/>
    <property type="match status" value="2"/>
</dbReference>
<dbReference type="EMBL" id="JAQQAF010000004">
    <property type="protein sequence ID" value="KAJ8492293.1"/>
    <property type="molecule type" value="Genomic_DNA"/>
</dbReference>
<sequence>MGDSMKRVLLTSAGDEISKGIAYHLAKAGCRLVLMGDKNQLQKMVGDMVSSFKEVNAFKIVGLNMEEDLEAVFDEAVDLAWKLLGTLDAFVNCCAYEGKMQGCLDVTEHEYKKTVKINFMAPWSCSLWFKFGWCATIGSRIMIHKKGTLKHEAPINVDMERISVACPTSVHVKHTYLKSVRYVRLYRLEDNLSMCDFMPMQIVLLFKFSESSLPLQLSAMEIGKHKIRVNAVSRGLQLDDEYPRAMGKEKAEKPTADIMPLLRWLDPKNDVASTVMYLVGDDSRDMTGTTIFVDGAQSIVRPRMRALHVMQWPFLFLFLNAIQYNQLVWVVAGILAIRDLLEFE</sequence>
<reference evidence="1 2" key="1">
    <citation type="submission" date="2022-12" db="EMBL/GenBank/DDBJ databases">
        <title>Chromosome-scale assembly of the Ensete ventricosum genome.</title>
        <authorList>
            <person name="Dussert Y."/>
            <person name="Stocks J."/>
            <person name="Wendawek A."/>
            <person name="Woldeyes F."/>
            <person name="Nichols R.A."/>
            <person name="Borrell J.S."/>
        </authorList>
    </citation>
    <scope>NUCLEOTIDE SEQUENCE [LARGE SCALE GENOMIC DNA]</scope>
    <source>
        <strain evidence="2">cv. Maze</strain>
        <tissue evidence="1">Seeds</tissue>
    </source>
</reference>
<dbReference type="PANTHER" id="PTHR44375:SF6">
    <property type="entry name" value="F28J7.36 PROTEIN"/>
    <property type="match status" value="1"/>
</dbReference>